<dbReference type="GO" id="GO:0007156">
    <property type="term" value="P:homophilic cell adhesion via plasma membrane adhesion molecules"/>
    <property type="evidence" value="ECO:0007669"/>
    <property type="project" value="InterPro"/>
</dbReference>
<keyword evidence="6 11" id="KW-0106">Calcium</keyword>
<evidence type="ECO:0000256" key="5">
    <source>
        <dbReference type="ARBA" id="ARBA00022737"/>
    </source>
</evidence>
<evidence type="ECO:0000313" key="16">
    <source>
        <dbReference type="Proteomes" id="UP000424527"/>
    </source>
</evidence>
<keyword evidence="7" id="KW-0130">Cell adhesion</keyword>
<dbReference type="FunFam" id="2.60.40.60:FF:000158">
    <property type="entry name" value="Dachsous cadherin-related 1"/>
    <property type="match status" value="1"/>
</dbReference>
<evidence type="ECO:0000256" key="9">
    <source>
        <dbReference type="ARBA" id="ARBA00023136"/>
    </source>
</evidence>
<keyword evidence="3 12" id="KW-0812">Transmembrane</keyword>
<reference evidence="15 16" key="1">
    <citation type="submission" date="2019-07" db="EMBL/GenBank/DDBJ databases">
        <title>Chromosome genome assembly for large yellow croaker.</title>
        <authorList>
            <person name="Xiao S."/>
        </authorList>
    </citation>
    <scope>NUCLEOTIDE SEQUENCE [LARGE SCALE GENOMIC DNA]</scope>
    <source>
        <strain evidence="15">JMULYC20181020</strain>
        <tissue evidence="15">Muscle</tissue>
    </source>
</reference>
<evidence type="ECO:0000256" key="4">
    <source>
        <dbReference type="ARBA" id="ARBA00022729"/>
    </source>
</evidence>
<dbReference type="GO" id="GO:0045296">
    <property type="term" value="F:cadherin binding"/>
    <property type="evidence" value="ECO:0007669"/>
    <property type="project" value="TreeGrafter"/>
</dbReference>
<dbReference type="Proteomes" id="UP000424527">
    <property type="component" value="Unassembled WGS sequence"/>
</dbReference>
<dbReference type="GO" id="GO:0008013">
    <property type="term" value="F:beta-catenin binding"/>
    <property type="evidence" value="ECO:0007669"/>
    <property type="project" value="TreeGrafter"/>
</dbReference>
<dbReference type="PANTHER" id="PTHR24027">
    <property type="entry name" value="CADHERIN-23"/>
    <property type="match status" value="1"/>
</dbReference>
<evidence type="ECO:0000256" key="3">
    <source>
        <dbReference type="ARBA" id="ARBA00022692"/>
    </source>
</evidence>
<dbReference type="GO" id="GO:0007043">
    <property type="term" value="P:cell-cell junction assembly"/>
    <property type="evidence" value="ECO:0007669"/>
    <property type="project" value="TreeGrafter"/>
</dbReference>
<dbReference type="FunFam" id="2.60.40.60:FF:000019">
    <property type="entry name" value="Cadherin 2"/>
    <property type="match status" value="1"/>
</dbReference>
<gene>
    <name evidence="15" type="ORF">D5F01_LYC08788</name>
</gene>
<dbReference type="GO" id="GO:0016339">
    <property type="term" value="P:calcium-dependent cell-cell adhesion via plasma membrane cell adhesion molecules"/>
    <property type="evidence" value="ECO:0007669"/>
    <property type="project" value="TreeGrafter"/>
</dbReference>
<dbReference type="CDD" id="cd11304">
    <property type="entry name" value="Cadherin_repeat"/>
    <property type="match status" value="3"/>
</dbReference>
<evidence type="ECO:0000313" key="15">
    <source>
        <dbReference type="EMBL" id="KAE8293676.1"/>
    </source>
</evidence>
<keyword evidence="8 12" id="KW-1133">Transmembrane helix</keyword>
<dbReference type="GO" id="GO:0044331">
    <property type="term" value="P:cell-cell adhesion mediated by cadherin"/>
    <property type="evidence" value="ECO:0007669"/>
    <property type="project" value="TreeGrafter"/>
</dbReference>
<evidence type="ECO:0000256" key="8">
    <source>
        <dbReference type="ARBA" id="ARBA00022989"/>
    </source>
</evidence>
<dbReference type="GO" id="GO:0016477">
    <property type="term" value="P:cell migration"/>
    <property type="evidence" value="ECO:0007669"/>
    <property type="project" value="TreeGrafter"/>
</dbReference>
<feature type="transmembrane region" description="Helical" evidence="12">
    <location>
        <begin position="530"/>
        <end position="553"/>
    </location>
</feature>
<dbReference type="FunFam" id="2.60.40.60:FF:000011">
    <property type="entry name" value="Cadherin 1"/>
    <property type="match status" value="1"/>
</dbReference>
<keyword evidence="5" id="KW-0677">Repeat</keyword>
<feature type="domain" description="Cadherin" evidence="14">
    <location>
        <begin position="231"/>
        <end position="296"/>
    </location>
</feature>
<evidence type="ECO:0000256" key="11">
    <source>
        <dbReference type="PROSITE-ProRule" id="PRU00043"/>
    </source>
</evidence>
<dbReference type="GO" id="GO:0034332">
    <property type="term" value="P:adherens junction organization"/>
    <property type="evidence" value="ECO:0007669"/>
    <property type="project" value="TreeGrafter"/>
</dbReference>
<proteinExistence type="predicted"/>
<dbReference type="EMBL" id="REGW02000008">
    <property type="protein sequence ID" value="KAE8293676.1"/>
    <property type="molecule type" value="Genomic_DNA"/>
</dbReference>
<evidence type="ECO:0000256" key="10">
    <source>
        <dbReference type="ARBA" id="ARBA00023180"/>
    </source>
</evidence>
<comment type="subcellular location">
    <subcellularLocation>
        <location evidence="1">Cell membrane</location>
        <topology evidence="1">Single-pass type I membrane protein</topology>
    </subcellularLocation>
</comment>
<dbReference type="InterPro" id="IPR015919">
    <property type="entry name" value="Cadherin-like_sf"/>
</dbReference>
<comment type="caution">
    <text evidence="15">The sequence shown here is derived from an EMBL/GenBank/DDBJ whole genome shotgun (WGS) entry which is preliminary data.</text>
</comment>
<protein>
    <submittedName>
        <fullName evidence="15">Cadherin-2B Neural cadherin B</fullName>
    </submittedName>
</protein>
<dbReference type="GO" id="GO:0005912">
    <property type="term" value="C:adherens junction"/>
    <property type="evidence" value="ECO:0007669"/>
    <property type="project" value="TreeGrafter"/>
</dbReference>
<keyword evidence="9 12" id="KW-0472">Membrane</keyword>
<feature type="domain" description="Cadherin" evidence="14">
    <location>
        <begin position="101"/>
        <end position="213"/>
    </location>
</feature>
<keyword evidence="10" id="KW-0325">Glycoprotein</keyword>
<keyword evidence="4 13" id="KW-0732">Signal</keyword>
<dbReference type="PANTHER" id="PTHR24027:SF433">
    <property type="entry name" value="CADHERIN 27-RELATED"/>
    <property type="match status" value="1"/>
</dbReference>
<evidence type="ECO:0000256" key="2">
    <source>
        <dbReference type="ARBA" id="ARBA00022475"/>
    </source>
</evidence>
<accession>A0A6G0IR26</accession>
<dbReference type="SUPFAM" id="SSF49313">
    <property type="entry name" value="Cadherin-like"/>
    <property type="match status" value="5"/>
</dbReference>
<dbReference type="SMART" id="SM00112">
    <property type="entry name" value="CA"/>
    <property type="match status" value="4"/>
</dbReference>
<dbReference type="PROSITE" id="PS00232">
    <property type="entry name" value="CADHERIN_1"/>
    <property type="match status" value="2"/>
</dbReference>
<sequence length="843" mass="93825">MRINHFSLFVILCLGVHRLKLTISTPEFKILGQGVDVEPKGILQINEKTGEVTVHGPVDYEKYNVLKCTFKAYDVLKNVVDTKLGIEIVIMDANDNAPKFELALYKISIAESTMQGTEVISVLASDSDFTEHNRKINFTIVSVNPPPSKDLEFYLIHKDQTAAISFHGCLDHETADKYTIIVEAKDNGIKKQLSSSTTVIITIEDGNNHVPEIIKLTGTGKVKEGMENVLVSRLHVKDADTKGTMAWKALYRIHGDTHNYFKISTDPETNDGLLYVQKHLDFEDNPLKNVTISVENEISSHSCRLISRSKTGEWEVQMSAGAKVGGFSISGDTITGISSTVETHLNTSLDTIQLDGLQVDPVTGKITTAKNIDRESTFVVNNIYNATVLAVDNGKPQMTGTATLSIRITDENDNTPFLTKSTIDMCQSDGPSLANITAVDLDEDPYSGPFTFKLLGDVEGKWRLESSQGYSVNLVKESTVHSGISDLLVQVFDLQEENAVHNLTVTVCNCVNPAMPHCTNRQAVSSTPGAGLLGLIFLSILLIAVLLLLAFLVSCKKRTLPFPDEPMGQGLIKCNIEKPGTDCQVIFEDLTDGQKIVTGTEQNKLKGNANTLLITEQQRRDYLQWLKGNSNTLSITEQQRRDYLQWLNLQSTMDLATGTSQDHWRKFLLEQQHYNGFTRRNSTRWTMGGVSTMKGKYQDKYFRQKWAAQYSAENEIAVHREILFKVLNKAQHTLEAPGEELGDYAPHVYAEEGDTETLYELDAISIADTSFDLDLDLNQNYKFNTLASICMPCESAAYSANTYYVLETFNTATEIQTESQNTNMNTQLLSTNCIFDQVINPTF</sequence>
<feature type="domain" description="Cadherin" evidence="14">
    <location>
        <begin position="28"/>
        <end position="100"/>
    </location>
</feature>
<dbReference type="PRINTS" id="PR00205">
    <property type="entry name" value="CADHERIN"/>
</dbReference>
<evidence type="ECO:0000256" key="12">
    <source>
        <dbReference type="SAM" id="Phobius"/>
    </source>
</evidence>
<dbReference type="Pfam" id="PF00028">
    <property type="entry name" value="Cadherin"/>
    <property type="match status" value="3"/>
</dbReference>
<dbReference type="InterPro" id="IPR039808">
    <property type="entry name" value="Cadherin"/>
</dbReference>
<dbReference type="PROSITE" id="PS50268">
    <property type="entry name" value="CADHERIN_2"/>
    <property type="match status" value="4"/>
</dbReference>
<evidence type="ECO:0000256" key="7">
    <source>
        <dbReference type="ARBA" id="ARBA00022889"/>
    </source>
</evidence>
<evidence type="ECO:0000256" key="6">
    <source>
        <dbReference type="ARBA" id="ARBA00022837"/>
    </source>
</evidence>
<keyword evidence="16" id="KW-1185">Reference proteome</keyword>
<dbReference type="InterPro" id="IPR002126">
    <property type="entry name" value="Cadherin-like_dom"/>
</dbReference>
<dbReference type="InterPro" id="IPR020894">
    <property type="entry name" value="Cadherin_CS"/>
</dbReference>
<organism evidence="15 16">
    <name type="scientific">Larimichthys crocea</name>
    <name type="common">Large yellow croaker</name>
    <name type="synonym">Pseudosciaena crocea</name>
    <dbReference type="NCBI Taxonomy" id="215358"/>
    <lineage>
        <taxon>Eukaryota</taxon>
        <taxon>Metazoa</taxon>
        <taxon>Chordata</taxon>
        <taxon>Craniata</taxon>
        <taxon>Vertebrata</taxon>
        <taxon>Euteleostomi</taxon>
        <taxon>Actinopterygii</taxon>
        <taxon>Neopterygii</taxon>
        <taxon>Teleostei</taxon>
        <taxon>Neoteleostei</taxon>
        <taxon>Acanthomorphata</taxon>
        <taxon>Eupercaria</taxon>
        <taxon>Sciaenidae</taxon>
        <taxon>Larimichthys</taxon>
    </lineage>
</organism>
<feature type="chain" id="PRO_5026221882" evidence="13">
    <location>
        <begin position="25"/>
        <end position="843"/>
    </location>
</feature>
<evidence type="ECO:0000256" key="1">
    <source>
        <dbReference type="ARBA" id="ARBA00004251"/>
    </source>
</evidence>
<feature type="signal peptide" evidence="13">
    <location>
        <begin position="1"/>
        <end position="24"/>
    </location>
</feature>
<dbReference type="AlphaFoldDB" id="A0A6G0IR26"/>
<keyword evidence="2" id="KW-1003">Cell membrane</keyword>
<dbReference type="GO" id="GO:0000902">
    <property type="term" value="P:cell morphogenesis"/>
    <property type="evidence" value="ECO:0007669"/>
    <property type="project" value="TreeGrafter"/>
</dbReference>
<dbReference type="GO" id="GO:0005509">
    <property type="term" value="F:calcium ion binding"/>
    <property type="evidence" value="ECO:0007669"/>
    <property type="project" value="UniProtKB-UniRule"/>
</dbReference>
<evidence type="ECO:0000256" key="13">
    <source>
        <dbReference type="SAM" id="SignalP"/>
    </source>
</evidence>
<feature type="domain" description="Cadherin" evidence="14">
    <location>
        <begin position="357"/>
        <end position="418"/>
    </location>
</feature>
<name>A0A6G0IR26_LARCR</name>
<evidence type="ECO:0000259" key="14">
    <source>
        <dbReference type="PROSITE" id="PS50268"/>
    </source>
</evidence>
<dbReference type="Gene3D" id="2.60.40.60">
    <property type="entry name" value="Cadherins"/>
    <property type="match status" value="5"/>
</dbReference>
<dbReference type="GO" id="GO:0060027">
    <property type="term" value="P:convergent extension involved in gastrulation"/>
    <property type="evidence" value="ECO:0007669"/>
    <property type="project" value="UniProtKB-ARBA"/>
</dbReference>
<dbReference type="GO" id="GO:0016342">
    <property type="term" value="C:catenin complex"/>
    <property type="evidence" value="ECO:0007669"/>
    <property type="project" value="TreeGrafter"/>
</dbReference>